<dbReference type="Proteomes" id="UP000419144">
    <property type="component" value="Unassembled WGS sequence"/>
</dbReference>
<evidence type="ECO:0000256" key="1">
    <source>
        <dbReference type="SAM" id="MobiDB-lite"/>
    </source>
</evidence>
<evidence type="ECO:0000313" key="3">
    <source>
        <dbReference type="EMBL" id="GET88352.1"/>
    </source>
</evidence>
<dbReference type="EMBL" id="BLBS01000026">
    <property type="protein sequence ID" value="GET88352.1"/>
    <property type="molecule type" value="Genomic_DNA"/>
</dbReference>
<name>A0A640KFW5_LEITA</name>
<feature type="compositionally biased region" description="Acidic residues" evidence="1">
    <location>
        <begin position="319"/>
        <end position="331"/>
    </location>
</feature>
<sequence>MTFSSCVCVCVSASLLHFRLLSTSARSQLVTPHYVRTARRLHSGPTATNHMPLQPHPLLAVTPLSLLEQRLRRGLCGGSASLWPPWRLPLQRRTFATCDMQLSRSSPAPPSSSSLFSTTMQAKDVVTRLGPSERLPGLRGVFLTRPMKKFHPIEVLPTAASASTADSIAEGPEAPRNWTGTIVTQAPPLVLNLAFAPRHSISLRRFLALRHMFSTSAYLHVASEDGWYLVAPSSAAPLCPDVTGLQAWCCRHHHRYLKHAVTAATSLSTPSLRATRSSPRTEIAKLEAALNNGEELSQEQLERLVAQEKLPFSYTAEKEEADMDDDTDGDNDMPSVHEPRHRVSQKAVAPTAKGLQEQHSAGTPASAVGLPPSGLKTSPPLITEEHLFEINDGVAWPLPPSDDLANGEYWKSHRQRIALYESTGDVDAAGQREALLAGLREDAQVRQRLLSEQELCAAAEVLFQALKHKANVTLNVDADTGLLTLVPLRDLHAGEELLLHYGREWWTGRMLFPLLLSVSDAEMPQIRWIEQLFDHATDTNETFPLLIVAHEQRKRRRRGRSRSQRASKGFKSEASAGCKERHPQLTQCVSLKASHSDSCEKSSTNVTRAGLPVPQRKLGRVVLYNLATRKRATDASVLAFAVRRSCIEQGFLNLLLAGDARGGLEPMFSLSEPDREVPMRVLRRVLLASLRGITGSAPGSTPHKDESVLAVAGSAISDSVAAVIDQGTPPYTGSNAGSDGDDDGDDAVFCV</sequence>
<feature type="compositionally biased region" description="Basic residues" evidence="1">
    <location>
        <begin position="554"/>
        <end position="565"/>
    </location>
</feature>
<evidence type="ECO:0008006" key="5">
    <source>
        <dbReference type="Google" id="ProtNLM"/>
    </source>
</evidence>
<gene>
    <name evidence="3" type="ORF">LtaPh_2111400</name>
</gene>
<feature type="region of interest" description="Disordered" evidence="1">
    <location>
        <begin position="316"/>
        <end position="373"/>
    </location>
</feature>
<evidence type="ECO:0000256" key="2">
    <source>
        <dbReference type="SAM" id="SignalP"/>
    </source>
</evidence>
<feature type="chain" id="PRO_5024953078" description="SET domain-containing protein" evidence="2">
    <location>
        <begin position="28"/>
        <end position="751"/>
    </location>
</feature>
<keyword evidence="4" id="KW-1185">Reference proteome</keyword>
<dbReference type="AlphaFoldDB" id="A0A640KFW5"/>
<protein>
    <recommendedName>
        <fullName evidence="5">SET domain-containing protein</fullName>
    </recommendedName>
</protein>
<reference evidence="3" key="1">
    <citation type="submission" date="2019-11" db="EMBL/GenBank/DDBJ databases">
        <title>Leishmania tarentolae CDS.</title>
        <authorList>
            <person name="Goto Y."/>
            <person name="Yamagishi J."/>
        </authorList>
    </citation>
    <scope>NUCLEOTIDE SEQUENCE [LARGE SCALE GENOMIC DNA]</scope>
    <source>
        <strain evidence="3">Parrot Tar II</strain>
    </source>
</reference>
<comment type="caution">
    <text evidence="3">The sequence shown here is derived from an EMBL/GenBank/DDBJ whole genome shotgun (WGS) entry which is preliminary data.</text>
</comment>
<dbReference type="OrthoDB" id="5560686at2759"/>
<feature type="signal peptide" evidence="2">
    <location>
        <begin position="1"/>
        <end position="27"/>
    </location>
</feature>
<accession>A0A640KFW5</accession>
<evidence type="ECO:0000313" key="4">
    <source>
        <dbReference type="Proteomes" id="UP000419144"/>
    </source>
</evidence>
<proteinExistence type="predicted"/>
<keyword evidence="2" id="KW-0732">Signal</keyword>
<feature type="region of interest" description="Disordered" evidence="1">
    <location>
        <begin position="554"/>
        <end position="578"/>
    </location>
</feature>
<dbReference type="VEuPathDB" id="TriTrypDB:LtaPh_2111400"/>
<organism evidence="3 4">
    <name type="scientific">Leishmania tarentolae</name>
    <name type="common">Sauroleishmania tarentolae</name>
    <dbReference type="NCBI Taxonomy" id="5689"/>
    <lineage>
        <taxon>Eukaryota</taxon>
        <taxon>Discoba</taxon>
        <taxon>Euglenozoa</taxon>
        <taxon>Kinetoplastea</taxon>
        <taxon>Metakinetoplastina</taxon>
        <taxon>Trypanosomatida</taxon>
        <taxon>Trypanosomatidae</taxon>
        <taxon>Leishmaniinae</taxon>
        <taxon>Leishmania</taxon>
        <taxon>lizard Leishmania</taxon>
    </lineage>
</organism>